<dbReference type="EMBL" id="PGCI01000147">
    <property type="protein sequence ID" value="PLW37167.1"/>
    <property type="molecule type" value="Genomic_DNA"/>
</dbReference>
<keyword evidence="1" id="KW-0175">Coiled coil</keyword>
<feature type="compositionally biased region" description="Basic and acidic residues" evidence="2">
    <location>
        <begin position="36"/>
        <end position="51"/>
    </location>
</feature>
<evidence type="ECO:0000313" key="3">
    <source>
        <dbReference type="EMBL" id="PLW17936.1"/>
    </source>
</evidence>
<dbReference type="Proteomes" id="UP000235392">
    <property type="component" value="Unassembled WGS sequence"/>
</dbReference>
<accession>A0A2N5SXI3</accession>
<name>A0A2N5SXI3_9BASI</name>
<organism evidence="3 6">
    <name type="scientific">Puccinia coronata f. sp. avenae</name>
    <dbReference type="NCBI Taxonomy" id="200324"/>
    <lineage>
        <taxon>Eukaryota</taxon>
        <taxon>Fungi</taxon>
        <taxon>Dikarya</taxon>
        <taxon>Basidiomycota</taxon>
        <taxon>Pucciniomycotina</taxon>
        <taxon>Pucciniomycetes</taxon>
        <taxon>Pucciniales</taxon>
        <taxon>Pucciniaceae</taxon>
        <taxon>Puccinia</taxon>
    </lineage>
</organism>
<gene>
    <name evidence="3" type="ORF">PCANC_10318</name>
    <name evidence="5" type="ORF">PCASD_03539</name>
    <name evidence="4" type="ORF">PCASD_11153</name>
</gene>
<evidence type="ECO:0000256" key="2">
    <source>
        <dbReference type="SAM" id="MobiDB-lite"/>
    </source>
</evidence>
<feature type="coiled-coil region" evidence="1">
    <location>
        <begin position="186"/>
        <end position="242"/>
    </location>
</feature>
<evidence type="ECO:0000313" key="7">
    <source>
        <dbReference type="Proteomes" id="UP000235392"/>
    </source>
</evidence>
<dbReference type="EMBL" id="PGCI01000026">
    <property type="protein sequence ID" value="PLW48044.1"/>
    <property type="molecule type" value="Genomic_DNA"/>
</dbReference>
<dbReference type="OrthoDB" id="2502406at2759"/>
<sequence length="273" mass="30515">MGNLRAGSRQTFGDLPIKIPTKLEHPTFPRAKAVRGRSERLSGINQEERISMRKPPLNNPVRSGRRRESSDVGVDVQVASDSGWGTESEGDTLDPHKIGKQETESLLKKADSIIDHIGESWESEVSAQVEPIKADFKNLAHRIHNLMLTEAAIAQNLSDVVETSQASTRQLINGLTDKFGETLEKAVTINENIQDFQRKIQKLDERMRKRKGEFTHDLAALEARNKEEIDEFKEELARETANLPAKIQAAKSNKADQKQVQLKLAKILADGLP</sequence>
<dbReference type="EMBL" id="PGCJ01000840">
    <property type="protein sequence ID" value="PLW17936.1"/>
    <property type="molecule type" value="Genomic_DNA"/>
</dbReference>
<protein>
    <submittedName>
        <fullName evidence="3">Uncharacterized protein</fullName>
    </submittedName>
</protein>
<dbReference type="AlphaFoldDB" id="A0A2N5SXI3"/>
<keyword evidence="6" id="KW-1185">Reference proteome</keyword>
<evidence type="ECO:0000313" key="6">
    <source>
        <dbReference type="Proteomes" id="UP000235388"/>
    </source>
</evidence>
<feature type="region of interest" description="Disordered" evidence="2">
    <location>
        <begin position="20"/>
        <end position="74"/>
    </location>
</feature>
<dbReference type="Proteomes" id="UP000235388">
    <property type="component" value="Unassembled WGS sequence"/>
</dbReference>
<proteinExistence type="predicted"/>
<evidence type="ECO:0000313" key="4">
    <source>
        <dbReference type="EMBL" id="PLW37167.1"/>
    </source>
</evidence>
<evidence type="ECO:0000313" key="5">
    <source>
        <dbReference type="EMBL" id="PLW48044.1"/>
    </source>
</evidence>
<reference evidence="6 7" key="1">
    <citation type="submission" date="2017-11" db="EMBL/GenBank/DDBJ databases">
        <title>De novo assembly and phasing of dikaryotic genomes from two isolates of Puccinia coronata f. sp. avenae, the causal agent of oat crown rust.</title>
        <authorList>
            <person name="Miller M.E."/>
            <person name="Zhang Y."/>
            <person name="Omidvar V."/>
            <person name="Sperschneider J."/>
            <person name="Schwessinger B."/>
            <person name="Raley C."/>
            <person name="Palmer J.M."/>
            <person name="Garnica D."/>
            <person name="Upadhyaya N."/>
            <person name="Rathjen J."/>
            <person name="Taylor J.M."/>
            <person name="Park R.F."/>
            <person name="Dodds P.N."/>
            <person name="Hirsch C.D."/>
            <person name="Kianian S.F."/>
            <person name="Figueroa M."/>
        </authorList>
    </citation>
    <scope>NUCLEOTIDE SEQUENCE [LARGE SCALE GENOMIC DNA]</scope>
    <source>
        <strain evidence="3">12NC29</strain>
        <strain evidence="4">12SD80</strain>
    </source>
</reference>
<comment type="caution">
    <text evidence="3">The sequence shown here is derived from an EMBL/GenBank/DDBJ whole genome shotgun (WGS) entry which is preliminary data.</text>
</comment>
<evidence type="ECO:0000256" key="1">
    <source>
        <dbReference type="SAM" id="Coils"/>
    </source>
</evidence>